<accession>G8WRC0</accession>
<gene>
    <name evidence="1" type="ordered locus">SCATT_05650</name>
</gene>
<dbReference type="HOGENOM" id="CLU_2652800_0_0_11"/>
<dbReference type="AlphaFoldDB" id="G8WRC0"/>
<name>G8WRC0_STREN</name>
<dbReference type="KEGG" id="scy:SCATT_05650"/>
<dbReference type="Proteomes" id="UP000007842">
    <property type="component" value="Chromosome"/>
</dbReference>
<proteinExistence type="predicted"/>
<dbReference type="PATRIC" id="fig|1003195.29.peg.562"/>
<protein>
    <submittedName>
        <fullName evidence="1">Uncharacterized protein</fullName>
    </submittedName>
</protein>
<evidence type="ECO:0000313" key="1">
    <source>
        <dbReference type="EMBL" id="AEW92936.1"/>
    </source>
</evidence>
<dbReference type="STRING" id="1003195.SCATT_05650"/>
<evidence type="ECO:0000313" key="2">
    <source>
        <dbReference type="Proteomes" id="UP000007842"/>
    </source>
</evidence>
<reference evidence="2" key="1">
    <citation type="submission" date="2011-12" db="EMBL/GenBank/DDBJ databases">
        <title>Complete genome sequence of Streptomyces cattleya strain DSM 46488.</title>
        <authorList>
            <person name="Ou H.-Y."/>
            <person name="Li P."/>
            <person name="Zhao C."/>
            <person name="O'Hagan D."/>
            <person name="Deng Z."/>
        </authorList>
    </citation>
    <scope>NUCLEOTIDE SEQUENCE [LARGE SCALE GENOMIC DNA]</scope>
    <source>
        <strain evidence="2">ATCC 35852 / DSM 46488 / JCM 4925 / NBRC 14057 / NRRL 8057</strain>
    </source>
</reference>
<organism evidence="1 2">
    <name type="scientific">Streptantibioticus cattleyicolor (strain ATCC 35852 / DSM 46488 / JCM 4925 / NBRC 14057 / NRRL 8057)</name>
    <name type="common">Streptomyces cattleya</name>
    <dbReference type="NCBI Taxonomy" id="1003195"/>
    <lineage>
        <taxon>Bacteria</taxon>
        <taxon>Bacillati</taxon>
        <taxon>Actinomycetota</taxon>
        <taxon>Actinomycetes</taxon>
        <taxon>Kitasatosporales</taxon>
        <taxon>Streptomycetaceae</taxon>
        <taxon>Streptantibioticus</taxon>
    </lineage>
</organism>
<sequence length="76" mass="7696">MAAVVRRPGAVDAVARPEAAVVLATTRSEPQLELVVSWSEVRAETAVSDGAVLMTAMLPRAAGGRAAALDTAVAVP</sequence>
<keyword evidence="2" id="KW-1185">Reference proteome</keyword>
<dbReference type="EMBL" id="CP003219">
    <property type="protein sequence ID" value="AEW92936.1"/>
    <property type="molecule type" value="Genomic_DNA"/>
</dbReference>